<proteinExistence type="predicted"/>
<dbReference type="SUPFAM" id="SSF56784">
    <property type="entry name" value="HAD-like"/>
    <property type="match status" value="1"/>
</dbReference>
<name>A0A852VDR0_9BACT</name>
<keyword evidence="1 2" id="KW-0378">Hydrolase</keyword>
<dbReference type="InterPro" id="IPR051540">
    <property type="entry name" value="S-2-haloacid_dehalogenase"/>
</dbReference>
<dbReference type="Proteomes" id="UP000564385">
    <property type="component" value="Unassembled WGS sequence"/>
</dbReference>
<dbReference type="EMBL" id="JACCCU010000001">
    <property type="protein sequence ID" value="NYF89637.1"/>
    <property type="molecule type" value="Genomic_DNA"/>
</dbReference>
<dbReference type="InterPro" id="IPR023214">
    <property type="entry name" value="HAD_sf"/>
</dbReference>
<reference evidence="2 3" key="1">
    <citation type="submission" date="2020-07" db="EMBL/GenBank/DDBJ databases">
        <title>Genomic Encyclopedia of Type Strains, Phase IV (KMG-V): Genome sequencing to study the core and pangenomes of soil and plant-associated prokaryotes.</title>
        <authorList>
            <person name="Whitman W."/>
        </authorList>
    </citation>
    <scope>NUCLEOTIDE SEQUENCE [LARGE SCALE GENOMIC DNA]</scope>
    <source>
        <strain evidence="2 3">M8UP22</strain>
    </source>
</reference>
<accession>A0A852VDR0</accession>
<dbReference type="GO" id="GO:0016787">
    <property type="term" value="F:hydrolase activity"/>
    <property type="evidence" value="ECO:0007669"/>
    <property type="project" value="UniProtKB-KW"/>
</dbReference>
<evidence type="ECO:0000313" key="2">
    <source>
        <dbReference type="EMBL" id="NYF89637.1"/>
    </source>
</evidence>
<dbReference type="PANTHER" id="PTHR43316">
    <property type="entry name" value="HYDROLASE, HALOACID DELAHOGENASE-RELATED"/>
    <property type="match status" value="1"/>
</dbReference>
<evidence type="ECO:0000313" key="3">
    <source>
        <dbReference type="Proteomes" id="UP000564385"/>
    </source>
</evidence>
<dbReference type="InterPro" id="IPR023198">
    <property type="entry name" value="PGP-like_dom2"/>
</dbReference>
<organism evidence="2 3">
    <name type="scientific">Tunturiibacter lichenicola</name>
    <dbReference type="NCBI Taxonomy" id="2051959"/>
    <lineage>
        <taxon>Bacteria</taxon>
        <taxon>Pseudomonadati</taxon>
        <taxon>Acidobacteriota</taxon>
        <taxon>Terriglobia</taxon>
        <taxon>Terriglobales</taxon>
        <taxon>Acidobacteriaceae</taxon>
        <taxon>Tunturiibacter</taxon>
    </lineage>
</organism>
<dbReference type="PANTHER" id="PTHR43316:SF8">
    <property type="entry name" value="HAD FAMILY HYDROLASE"/>
    <property type="match status" value="1"/>
</dbReference>
<protein>
    <submittedName>
        <fullName evidence="2">Hydrolase of the HAD superfamily</fullName>
    </submittedName>
</protein>
<dbReference type="Gene3D" id="1.10.150.240">
    <property type="entry name" value="Putative phosphatase, domain 2"/>
    <property type="match status" value="1"/>
</dbReference>
<evidence type="ECO:0000256" key="1">
    <source>
        <dbReference type="ARBA" id="ARBA00022801"/>
    </source>
</evidence>
<dbReference type="InterPro" id="IPR036412">
    <property type="entry name" value="HAD-like_sf"/>
</dbReference>
<comment type="caution">
    <text evidence="2">The sequence shown here is derived from an EMBL/GenBank/DDBJ whole genome shotgun (WGS) entry which is preliminary data.</text>
</comment>
<dbReference type="SFLD" id="SFLDG01129">
    <property type="entry name" value="C1.5:_HAD__Beta-PGM__Phosphata"/>
    <property type="match status" value="1"/>
</dbReference>
<gene>
    <name evidence="2" type="ORF">HDF08_001704</name>
</gene>
<dbReference type="Pfam" id="PF00702">
    <property type="entry name" value="Hydrolase"/>
    <property type="match status" value="1"/>
</dbReference>
<dbReference type="SFLD" id="SFLDS00003">
    <property type="entry name" value="Haloacid_Dehalogenase"/>
    <property type="match status" value="1"/>
</dbReference>
<dbReference type="Gene3D" id="3.40.50.1000">
    <property type="entry name" value="HAD superfamily/HAD-like"/>
    <property type="match status" value="1"/>
</dbReference>
<dbReference type="AlphaFoldDB" id="A0A852VDR0"/>
<sequence>MNSPTQIDRRPLHQTLLIDADDTLWENNIYFERAITSFISYLDHRVHTAEEVRSHLNQVEHDTIRAHGYGLHSFRRSLVTCFEQLSDAPMTDEKHHRIESFAQSIANQEIELLPNVAPTLSELATRHRLILVTKGDHDEQTGKLHRSGLAPHFTAVEVLSEKHPQAYESLVSHHACDSCNTWMIGNSPRSDVNPALSAGLNAIFIPHDFTWVLEHEAVNQPPAGQQLLELASFAELTQHF</sequence>